<dbReference type="RefSeq" id="WP_100677188.1">
    <property type="nucleotide sequence ID" value="NZ_NIPO01000001.1"/>
</dbReference>
<dbReference type="Proteomes" id="UP000231960">
    <property type="component" value="Unassembled WGS sequence"/>
</dbReference>
<keyword evidence="3" id="KW-1185">Reference proteome</keyword>
<dbReference type="EMBL" id="NIPO01000001">
    <property type="protein sequence ID" value="PJR03620.1"/>
    <property type="molecule type" value="Genomic_DNA"/>
</dbReference>
<keyword evidence="1" id="KW-0732">Signal</keyword>
<organism evidence="2 3">
    <name type="scientific">Avrilella dinanensis</name>
    <dbReference type="NCBI Taxonomy" id="2008672"/>
    <lineage>
        <taxon>Bacteria</taxon>
        <taxon>Pseudomonadati</taxon>
        <taxon>Bacteroidota</taxon>
        <taxon>Flavobacteriia</taxon>
        <taxon>Flavobacteriales</taxon>
        <taxon>Flavobacteriaceae</taxon>
        <taxon>Avrilella</taxon>
    </lineage>
</organism>
<evidence type="ECO:0000313" key="2">
    <source>
        <dbReference type="EMBL" id="PJR03620.1"/>
    </source>
</evidence>
<evidence type="ECO:0000313" key="3">
    <source>
        <dbReference type="Proteomes" id="UP000231960"/>
    </source>
</evidence>
<protein>
    <submittedName>
        <fullName evidence="2">Uncharacterized protein</fullName>
    </submittedName>
</protein>
<dbReference type="AlphaFoldDB" id="A0A2M9R422"/>
<gene>
    <name evidence="2" type="ORF">CDL10_03115</name>
</gene>
<sequence length="138" mass="15930">MKTIFTLFTVLFSLTFFGQTLSDATYIQVNKKYEFQDEENEYRLNSTLKSRLEKRGYKVYFLEDGIPDEVKQNPCKAVICELDKGSGWLSTTVILALKDCHGQIITQSEGNSRLKNRNKSFPAALDQAFKRITFPERN</sequence>
<name>A0A2M9R422_9FLAO</name>
<evidence type="ECO:0000256" key="1">
    <source>
        <dbReference type="SAM" id="SignalP"/>
    </source>
</evidence>
<comment type="caution">
    <text evidence="2">The sequence shown here is derived from an EMBL/GenBank/DDBJ whole genome shotgun (WGS) entry which is preliminary data.</text>
</comment>
<feature type="signal peptide" evidence="1">
    <location>
        <begin position="1"/>
        <end position="18"/>
    </location>
</feature>
<dbReference type="OrthoDB" id="1274006at2"/>
<feature type="chain" id="PRO_5014715380" evidence="1">
    <location>
        <begin position="19"/>
        <end position="138"/>
    </location>
</feature>
<reference evidence="2 3" key="1">
    <citation type="submission" date="2017-06" db="EMBL/GenBank/DDBJ databases">
        <title>Description of Avrilella dinanensis gen. nov. sp. nov.</title>
        <authorList>
            <person name="Leyer C."/>
            <person name="Sassi M."/>
            <person name="Minet J."/>
            <person name="Kayal S."/>
            <person name="Cattoir V."/>
        </authorList>
    </citation>
    <scope>NUCLEOTIDE SEQUENCE [LARGE SCALE GENOMIC DNA]</scope>
    <source>
        <strain evidence="2 3">UR159</strain>
    </source>
</reference>
<proteinExistence type="predicted"/>
<accession>A0A2M9R422</accession>